<dbReference type="EMBL" id="LZKQ01000210">
    <property type="protein sequence ID" value="OBI80566.1"/>
    <property type="molecule type" value="Genomic_DNA"/>
</dbReference>
<evidence type="ECO:0000256" key="1">
    <source>
        <dbReference type="SAM" id="MobiDB-lite"/>
    </source>
</evidence>
<feature type="transmembrane region" description="Helical" evidence="2">
    <location>
        <begin position="48"/>
        <end position="68"/>
    </location>
</feature>
<feature type="transmembrane region" description="Helical" evidence="2">
    <location>
        <begin position="329"/>
        <end position="355"/>
    </location>
</feature>
<keyword evidence="2" id="KW-1133">Transmembrane helix</keyword>
<reference evidence="4 5" key="1">
    <citation type="submission" date="2016-06" db="EMBL/GenBank/DDBJ databases">
        <authorList>
            <person name="Kjaerup R.B."/>
            <person name="Dalgaard T.S."/>
            <person name="Juul-Madsen H.R."/>
        </authorList>
    </citation>
    <scope>NUCLEOTIDE SEQUENCE [LARGE SCALE GENOMIC DNA]</scope>
    <source>
        <strain evidence="4 5">1081914.2</strain>
    </source>
</reference>
<feature type="transmembrane region" description="Helical" evidence="2">
    <location>
        <begin position="146"/>
        <end position="165"/>
    </location>
</feature>
<keyword evidence="2" id="KW-0472">Membrane</keyword>
<dbReference type="OrthoDB" id="4595623at2"/>
<feature type="transmembrane region" description="Helical" evidence="2">
    <location>
        <begin position="295"/>
        <end position="317"/>
    </location>
</feature>
<name>A0A1A3C4A2_MYCAS</name>
<keyword evidence="2" id="KW-0812">Transmembrane</keyword>
<feature type="transmembrane region" description="Helical" evidence="2">
    <location>
        <begin position="250"/>
        <end position="275"/>
    </location>
</feature>
<feature type="transmembrane region" description="Helical" evidence="2">
    <location>
        <begin position="107"/>
        <end position="126"/>
    </location>
</feature>
<feature type="transmembrane region" description="Helical" evidence="2">
    <location>
        <begin position="440"/>
        <end position="463"/>
    </location>
</feature>
<protein>
    <recommendedName>
        <fullName evidence="3">DUF7937 domain-containing protein</fullName>
    </recommendedName>
</protein>
<feature type="transmembrane region" description="Helical" evidence="2">
    <location>
        <begin position="177"/>
        <end position="198"/>
    </location>
</feature>
<evidence type="ECO:0000259" key="3">
    <source>
        <dbReference type="Pfam" id="PF25592"/>
    </source>
</evidence>
<dbReference type="Pfam" id="PF25592">
    <property type="entry name" value="DUF7937"/>
    <property type="match status" value="1"/>
</dbReference>
<gene>
    <name evidence="4" type="ORF">A9X01_25165</name>
</gene>
<feature type="region of interest" description="Disordered" evidence="1">
    <location>
        <begin position="1"/>
        <end position="38"/>
    </location>
</feature>
<feature type="transmembrane region" description="Helical" evidence="2">
    <location>
        <begin position="74"/>
        <end position="95"/>
    </location>
</feature>
<organism evidence="4 5">
    <name type="scientific">Mycobacterium asiaticum</name>
    <dbReference type="NCBI Taxonomy" id="1790"/>
    <lineage>
        <taxon>Bacteria</taxon>
        <taxon>Bacillati</taxon>
        <taxon>Actinomycetota</taxon>
        <taxon>Actinomycetes</taxon>
        <taxon>Mycobacteriales</taxon>
        <taxon>Mycobacteriaceae</taxon>
        <taxon>Mycobacterium</taxon>
    </lineage>
</organism>
<dbReference type="InterPro" id="IPR057697">
    <property type="entry name" value="DUF7937"/>
</dbReference>
<feature type="domain" description="DUF7937" evidence="3">
    <location>
        <begin position="44"/>
        <end position="457"/>
    </location>
</feature>
<evidence type="ECO:0000313" key="5">
    <source>
        <dbReference type="Proteomes" id="UP000093795"/>
    </source>
</evidence>
<dbReference type="AlphaFoldDB" id="A0A1A3C4A2"/>
<evidence type="ECO:0000256" key="2">
    <source>
        <dbReference type="SAM" id="Phobius"/>
    </source>
</evidence>
<feature type="compositionally biased region" description="Low complexity" evidence="1">
    <location>
        <begin position="478"/>
        <end position="495"/>
    </location>
</feature>
<accession>A0A1A3C4A2</accession>
<comment type="caution">
    <text evidence="4">The sequence shown here is derived from an EMBL/GenBank/DDBJ whole genome shotgun (WGS) entry which is preliminary data.</text>
</comment>
<feature type="transmembrane region" description="Helical" evidence="2">
    <location>
        <begin position="218"/>
        <end position="238"/>
    </location>
</feature>
<dbReference type="Proteomes" id="UP000093795">
    <property type="component" value="Unassembled WGS sequence"/>
</dbReference>
<feature type="transmembrane region" description="Helical" evidence="2">
    <location>
        <begin position="394"/>
        <end position="420"/>
    </location>
</feature>
<proteinExistence type="predicted"/>
<feature type="transmembrane region" description="Helical" evidence="2">
    <location>
        <begin position="361"/>
        <end position="382"/>
    </location>
</feature>
<sequence length="553" mass="58999">MSLSSDDTPTGPIVGARQAPPRPSAPESPSGAQAAEPTARQRNIRRDLLAAALLIAALLVPWNLYFGLRVPNSSAVLWAVLGAVTLLSLLSLLVSHRRPGPNGRLRLALNIPYLLLVVGFVGFAVFEFIRSGAAARVLGGVGPGAWLGVAGAVLAAQPLLVHPTVDEGSYHRWLRAARLIGYASMFGVSLSSGFTLCWRVRYALPTTGSESFGVRNTTVILTAVVYGAVALAAVLVASRWILRNTPASRLATVALGGSALVAGLVVWILPVGRYIDAFHGIAQNTPTAGVGYEGYLAWAAAAALFLPLTLFGSPLVRKDRDVWRDALRMALILIVVWCAGSVLMRISDLVVAVLLNYPTFSYNHLVLALFDAATALAAWWVWARLGGGALRSRLTTWLSGSVFALTASRVILGVILAPRFDQGPTPNPVYGNDFAQQMTSTFDVTLCALALWIFPAVIIAGVIRKPRRRPRRRPPAPQATAGQQRPQVPVPTRAGGPPPPSEARTTQFSVAHTEHDAPTTVLSGPGRAPRIFRSAETTGPLRPKIYRPPNRPS</sequence>
<evidence type="ECO:0000313" key="4">
    <source>
        <dbReference type="EMBL" id="OBI80566.1"/>
    </source>
</evidence>
<feature type="region of interest" description="Disordered" evidence="1">
    <location>
        <begin position="467"/>
        <end position="553"/>
    </location>
</feature>